<dbReference type="RefSeq" id="WP_012087668.1">
    <property type="nucleotide sequence ID" value="NC_009664.2"/>
</dbReference>
<evidence type="ECO:0000313" key="2">
    <source>
        <dbReference type="EMBL" id="ABS04103.1"/>
    </source>
</evidence>
<dbReference type="EMBL" id="CP000750">
    <property type="protein sequence ID" value="ABS04103.1"/>
    <property type="molecule type" value="Genomic_DNA"/>
</dbReference>
<dbReference type="OrthoDB" id="4053327at2"/>
<evidence type="ECO:0000256" key="1">
    <source>
        <dbReference type="SAM" id="MobiDB-lite"/>
    </source>
</evidence>
<dbReference type="HOGENOM" id="CLU_458411_0_0_11"/>
<protein>
    <submittedName>
        <fullName evidence="2">Uncharacterized protein</fullName>
    </submittedName>
</protein>
<accession>A6WBB4</accession>
<proteinExistence type="predicted"/>
<name>A6WBB4_KINRD</name>
<dbReference type="STRING" id="266940.Krad_2631"/>
<dbReference type="AlphaFoldDB" id="A6WBB4"/>
<gene>
    <name evidence="2" type="ordered locus">Krad_2631</name>
</gene>
<reference evidence="3" key="1">
    <citation type="journal article" date="2008" name="PLoS ONE">
        <title>Survival in nuclear waste, extreme resistance, and potential applications gleaned from the genome sequence of Kineococcus radiotolerans SRS30216.</title>
        <authorList>
            <person name="Bagwell C.E."/>
            <person name="Bhat S."/>
            <person name="Hawkins G.M."/>
            <person name="Smith B.W."/>
            <person name="Biswas T."/>
            <person name="Hoover T.R."/>
            <person name="Saunders E."/>
            <person name="Han C.S."/>
            <person name="Tsodikov O.V."/>
            <person name="Shimkets L.J."/>
        </authorList>
    </citation>
    <scope>NUCLEOTIDE SEQUENCE [LARGE SCALE GENOMIC DNA]</scope>
    <source>
        <strain evidence="3">ATCC BAA-149 / DSM 14245 / SRS30216</strain>
    </source>
</reference>
<dbReference type="Proteomes" id="UP000001116">
    <property type="component" value="Chromosome"/>
</dbReference>
<feature type="compositionally biased region" description="Basic and acidic residues" evidence="1">
    <location>
        <begin position="1"/>
        <end position="16"/>
    </location>
</feature>
<dbReference type="KEGG" id="kra:Krad_2631"/>
<evidence type="ECO:0000313" key="3">
    <source>
        <dbReference type="Proteomes" id="UP000001116"/>
    </source>
</evidence>
<organism evidence="2 3">
    <name type="scientific">Kineococcus radiotolerans (strain ATCC BAA-149 / DSM 14245 / SRS30216)</name>
    <dbReference type="NCBI Taxonomy" id="266940"/>
    <lineage>
        <taxon>Bacteria</taxon>
        <taxon>Bacillati</taxon>
        <taxon>Actinomycetota</taxon>
        <taxon>Actinomycetes</taxon>
        <taxon>Kineosporiales</taxon>
        <taxon>Kineosporiaceae</taxon>
        <taxon>Kineococcus</taxon>
    </lineage>
</organism>
<sequence>MNHHDPHDPHDPRDLGEDPGEAIGADDPTARRLRSGLDAAGRGLHAPAGIAAAALRGGRRRRRQRRAAVTTPLALIALAAAGLSWQQPWNSEQVRTVPAADQVRDGQRAAATVDDVLAQLPIATRDGLDLGVSEQLLIDRCLTDQGVTIQRSPVAVDTGDRVGEAARRGRDLDDLSAWSTHASTYGVASSIRAVLTDPGSGQLGDFIDGVPDGYYQTLTGTPARELTLPVEDNGSLTVTTSGCAGQGVEQLYGIDAETYTRTYVAVRGLPEQLLEDVAGDSALRVPLEEWSQCMGTRGHQVATPADLPVQVQTLRRDLLTDQPDGTRATEADLDTFTTAEAALASADRDCKDTSALGSAFAQALVRHWAPLAEEHAGELAAYRQMLQHAHAVAAELNPVDPAPASSPATSLTTSATTRTADPQLLATAAFRDALLSIDPDLVRYYAVGTMTNGDTGQRIGWWMTHQDPRSTPQATLTVQIGHLADETPGSERTTCQPQAQCTDEQLPGGARLVTTRTFDTRLVREDQVPGGQLQGWHTTVSVIHPDGRVVSADTRLDATTKAQLATGNSFDSPLTSTEQLRALAVNPAFAEVPWP</sequence>
<feature type="region of interest" description="Disordered" evidence="1">
    <location>
        <begin position="1"/>
        <end position="28"/>
    </location>
</feature>
<keyword evidence="3" id="KW-1185">Reference proteome</keyword>